<organism evidence="3 4">
    <name type="scientific">Stereocaulon virgatum</name>
    <dbReference type="NCBI Taxonomy" id="373712"/>
    <lineage>
        <taxon>Eukaryota</taxon>
        <taxon>Fungi</taxon>
        <taxon>Dikarya</taxon>
        <taxon>Ascomycota</taxon>
        <taxon>Pezizomycotina</taxon>
        <taxon>Lecanoromycetes</taxon>
        <taxon>OSLEUM clade</taxon>
        <taxon>Lecanoromycetidae</taxon>
        <taxon>Lecanorales</taxon>
        <taxon>Lecanorineae</taxon>
        <taxon>Stereocaulaceae</taxon>
        <taxon>Stereocaulon</taxon>
    </lineage>
</organism>
<dbReference type="SUPFAM" id="SSF52113">
    <property type="entry name" value="BRCT domain"/>
    <property type="match status" value="5"/>
</dbReference>
<dbReference type="EMBL" id="JBEFKJ010000011">
    <property type="protein sequence ID" value="KAL2043370.1"/>
    <property type="molecule type" value="Genomic_DNA"/>
</dbReference>
<feature type="region of interest" description="Disordered" evidence="1">
    <location>
        <begin position="456"/>
        <end position="559"/>
    </location>
</feature>
<comment type="caution">
    <text evidence="3">The sequence shown here is derived from an EMBL/GenBank/DDBJ whole genome shotgun (WGS) entry which is preliminary data.</text>
</comment>
<dbReference type="Pfam" id="PF12738">
    <property type="entry name" value="PTCB-BRCT"/>
    <property type="match status" value="2"/>
</dbReference>
<dbReference type="PANTHER" id="PTHR47667">
    <property type="entry name" value="REGULATOR OF TY1 TRANSPOSITION PROTEIN 107"/>
    <property type="match status" value="1"/>
</dbReference>
<name>A0ABR4AC82_9LECA</name>
<evidence type="ECO:0000256" key="1">
    <source>
        <dbReference type="SAM" id="MobiDB-lite"/>
    </source>
</evidence>
<evidence type="ECO:0000259" key="2">
    <source>
        <dbReference type="PROSITE" id="PS50172"/>
    </source>
</evidence>
<dbReference type="CDD" id="cd18437">
    <property type="entry name" value="BRCT_BRC1_like_rpt3"/>
    <property type="match status" value="1"/>
</dbReference>
<dbReference type="CDD" id="cd17743">
    <property type="entry name" value="BRCT_BRC1_like_rpt5"/>
    <property type="match status" value="1"/>
</dbReference>
<dbReference type="InterPro" id="IPR053036">
    <property type="entry name" value="CellCycle_DNARepair_Reg"/>
</dbReference>
<dbReference type="SMART" id="SM00292">
    <property type="entry name" value="BRCT"/>
    <property type="match status" value="6"/>
</dbReference>
<protein>
    <recommendedName>
        <fullName evidence="2">BRCT domain-containing protein</fullName>
    </recommendedName>
</protein>
<evidence type="ECO:0000313" key="3">
    <source>
        <dbReference type="EMBL" id="KAL2043370.1"/>
    </source>
</evidence>
<feature type="region of interest" description="Disordered" evidence="1">
    <location>
        <begin position="209"/>
        <end position="243"/>
    </location>
</feature>
<feature type="compositionally biased region" description="Basic and acidic residues" evidence="1">
    <location>
        <begin position="585"/>
        <end position="610"/>
    </location>
</feature>
<keyword evidence="4" id="KW-1185">Reference proteome</keyword>
<feature type="domain" description="BRCT" evidence="2">
    <location>
        <begin position="11"/>
        <end position="108"/>
    </location>
</feature>
<feature type="domain" description="BRCT" evidence="2">
    <location>
        <begin position="346"/>
        <end position="429"/>
    </location>
</feature>
<feature type="compositionally biased region" description="Basic and acidic residues" evidence="1">
    <location>
        <begin position="209"/>
        <end position="221"/>
    </location>
</feature>
<feature type="domain" description="BRCT" evidence="2">
    <location>
        <begin position="670"/>
        <end position="723"/>
    </location>
</feature>
<feature type="compositionally biased region" description="Basic and acidic residues" evidence="1">
    <location>
        <begin position="519"/>
        <end position="528"/>
    </location>
</feature>
<gene>
    <name evidence="3" type="ORF">N7G274_003676</name>
</gene>
<feature type="compositionally biased region" description="Polar residues" evidence="1">
    <location>
        <begin position="233"/>
        <end position="243"/>
    </location>
</feature>
<dbReference type="InterPro" id="IPR036420">
    <property type="entry name" value="BRCT_dom_sf"/>
</dbReference>
<dbReference type="CDD" id="cd18438">
    <property type="entry name" value="BRCT_BRC1_like_rpt4"/>
    <property type="match status" value="1"/>
</dbReference>
<feature type="domain" description="BRCT" evidence="2">
    <location>
        <begin position="109"/>
        <end position="199"/>
    </location>
</feature>
<dbReference type="CDD" id="cd18436">
    <property type="entry name" value="BRCT_BRC1_like_rpt2"/>
    <property type="match status" value="1"/>
</dbReference>
<dbReference type="Pfam" id="PF16770">
    <property type="entry name" value="RTT107_BRCT_5"/>
    <property type="match status" value="1"/>
</dbReference>
<dbReference type="CDD" id="cd18439">
    <property type="entry name" value="BRCT_BRC1_like_rpt6"/>
    <property type="match status" value="1"/>
</dbReference>
<reference evidence="3 4" key="1">
    <citation type="submission" date="2024-09" db="EMBL/GenBank/DDBJ databases">
        <title>Rethinking Asexuality: The Enigmatic Case of Functional Sexual Genes in Lepraria (Stereocaulaceae).</title>
        <authorList>
            <person name="Doellman M."/>
            <person name="Sun Y."/>
            <person name="Barcenas-Pena A."/>
            <person name="Lumbsch H.T."/>
            <person name="Grewe F."/>
        </authorList>
    </citation>
    <scope>NUCLEOTIDE SEQUENCE [LARGE SCALE GENOMIC DNA]</scope>
    <source>
        <strain evidence="3 4">Mercado 3170</strain>
    </source>
</reference>
<sequence length="876" mass="96713">MTSTNTEGGAEGKALFAQVQFLIVQTDDLRSDNAAALAKLLQENGAQEVSPPGGEGIPIEEVTHIISTTIDFPDYDAANEALKSVVKPDWVHASITKGRLANPRQYSPDPRLFFSGLVVCCADLPSGDSDAIIGGVLAMGGLYSGAVSKMVTHVVALTMDSEKCQTVLAKNLKCKIVLPHWFDDCLKLGKRIDEGPYCLPDPEVLRKRPEDRITEISRPDLEGASSPKPNRLPTPSSSPANNRRQLTVFRNKKVLLSNDLELGSRLLETIEELIVSGEGSVTGSVHRADIFICHYRESLDYRIASRAGKHVGNLAWLYHLITHNKWTSPMKRLLHYPVARHGLPGFNRFRISLSNYNGEARVYLENLAKAAGGEFTKTMKEDNTHLITAHMVSEKCDAAKEWNIHMVNHLWLEESYAKWQIQTVSNSRYTHFPTRTNLGEVVGQTPIDRQAVERVFFPQGSDTDPSMEGDYVPRPMAARDPNAVSSRTANASSPAPPRTTTSKDVPFRSSQSGVPTPKASKENRRHTDGAFQTPAPSRFVSEGKENVTPSTTGSRSAKDKAVAKLHDLAPDIALFEKERKRVGGVIHGRDRKSSEEKALDGNRKRSASKEDDTDTGADEETRVAKKAKKAKGLPPATMRLALSGYKRWVGMARKEGDEKSRLREMGILCVADSASCTHLASPRLLRTVKFICALAHAPVVLSTDFVDDCLSENRLLDPEAYLLEDIEGEQKMHFKLSDALVRAQKNKGKLLRGYSIYCTEFVHGGFDTYKSIVETNGGKCALYRARAGTGSMLRAGLDEDSDASESSQPEKVYLISGKTPEEAKLWPKFRQMVEGIGKIPIVVAQDWMLNIALSQEMHWRDDYALTEKHIVAEPAT</sequence>
<dbReference type="Gene3D" id="3.40.50.10190">
    <property type="entry name" value="BRCT domain"/>
    <property type="match status" value="5"/>
</dbReference>
<feature type="region of interest" description="Disordered" evidence="1">
    <location>
        <begin position="585"/>
        <end position="631"/>
    </location>
</feature>
<dbReference type="PROSITE" id="PS50172">
    <property type="entry name" value="BRCT"/>
    <property type="match status" value="4"/>
</dbReference>
<proteinExistence type="predicted"/>
<evidence type="ECO:0000313" key="4">
    <source>
        <dbReference type="Proteomes" id="UP001590950"/>
    </source>
</evidence>
<feature type="compositionally biased region" description="Polar residues" evidence="1">
    <location>
        <begin position="483"/>
        <end position="514"/>
    </location>
</feature>
<accession>A0ABR4AC82</accession>
<dbReference type="PANTHER" id="PTHR47667:SF1">
    <property type="entry name" value="REGULATOR OF TY1 TRANSPOSITION PROTEIN 107"/>
    <property type="match status" value="1"/>
</dbReference>
<dbReference type="Proteomes" id="UP001590950">
    <property type="component" value="Unassembled WGS sequence"/>
</dbReference>
<dbReference type="InterPro" id="IPR001357">
    <property type="entry name" value="BRCT_dom"/>
</dbReference>